<evidence type="ECO:0000259" key="1">
    <source>
        <dbReference type="Pfam" id="PF13338"/>
    </source>
</evidence>
<dbReference type="EMBL" id="LT629710">
    <property type="protein sequence ID" value="SDO50657.1"/>
    <property type="molecule type" value="Genomic_DNA"/>
</dbReference>
<dbReference type="OrthoDB" id="5146042at2"/>
<organism evidence="2 3">
    <name type="scientific">Nakamurella panacisegetis</name>
    <dbReference type="NCBI Taxonomy" id="1090615"/>
    <lineage>
        <taxon>Bacteria</taxon>
        <taxon>Bacillati</taxon>
        <taxon>Actinomycetota</taxon>
        <taxon>Actinomycetes</taxon>
        <taxon>Nakamurellales</taxon>
        <taxon>Nakamurellaceae</taxon>
        <taxon>Nakamurella</taxon>
    </lineage>
</organism>
<reference evidence="2 3" key="1">
    <citation type="submission" date="2016-10" db="EMBL/GenBank/DDBJ databases">
        <authorList>
            <person name="de Groot N.N."/>
        </authorList>
    </citation>
    <scope>NUCLEOTIDE SEQUENCE [LARGE SCALE GENOMIC DNA]</scope>
    <source>
        <strain evidence="3">P4-7,KCTC 19426,CECT 7604</strain>
    </source>
</reference>
<gene>
    <name evidence="2" type="ORF">SAMN04515671_1155</name>
</gene>
<evidence type="ECO:0000313" key="2">
    <source>
        <dbReference type="EMBL" id="SDO50657.1"/>
    </source>
</evidence>
<name>A0A1H0K468_9ACTN</name>
<dbReference type="InterPro" id="IPR025159">
    <property type="entry name" value="AbiEi_N"/>
</dbReference>
<dbReference type="AlphaFoldDB" id="A0A1H0K468"/>
<keyword evidence="3" id="KW-1185">Reference proteome</keyword>
<proteinExistence type="predicted"/>
<evidence type="ECO:0000313" key="3">
    <source>
        <dbReference type="Proteomes" id="UP000198741"/>
    </source>
</evidence>
<dbReference type="Pfam" id="PF13338">
    <property type="entry name" value="AbiEi_4"/>
    <property type="match status" value="1"/>
</dbReference>
<dbReference type="RefSeq" id="WP_090475009.1">
    <property type="nucleotide sequence ID" value="NZ_LT629710.1"/>
</dbReference>
<feature type="domain" description="AbiEi antitoxin N-terminal" evidence="1">
    <location>
        <begin position="11"/>
        <end position="57"/>
    </location>
</feature>
<sequence>MYHRHEVPPELERLARAQSGVLVRTQILGCGVSDNVLDRLVSAGLFGRIERGLFAYPHGTPPWTGWVWAGVLMGGPHARAGGMTAARLQGLADQQPQTIDILTPAGTRPAARNWVTFREERPGVRSISTRTEPPCTRIEDTVLDLCTAGPAAAIEWITAAIQRRLTSPEALQRALQRRRRIPNRRLITGIIADAADGVHSSLEYHYRHAVEKAHSLPRGQRQQSRGARREFVDVLYADYALVVELDGRLGHVGRLRDRRRDNVHTKTGSPSLRYGWTEVTQESCEVALEVAEVLIGQGWSGSPGHCPRCLR</sequence>
<dbReference type="Proteomes" id="UP000198741">
    <property type="component" value="Chromosome I"/>
</dbReference>
<protein>
    <submittedName>
        <fullName evidence="2">Transcriptional regulator, AbiEi antitoxin, Type IV TA system</fullName>
    </submittedName>
</protein>
<accession>A0A1H0K468</accession>
<dbReference type="STRING" id="1090615.SAMN04515671_1155"/>